<dbReference type="Proteomes" id="UP000770661">
    <property type="component" value="Unassembled WGS sequence"/>
</dbReference>
<sequence length="77" mass="8706">MSQVSEKIQLNEDQERAPFRDAVLVASRHFTEMLNRGKLTKPSDFCLNVVKEICSMWRALMCTSRDKAPGAAGHQLL</sequence>
<comment type="caution">
    <text evidence="1">The sequence shown here is derived from an EMBL/GenBank/DDBJ whole genome shotgun (WGS) entry which is preliminary data.</text>
</comment>
<dbReference type="EMBL" id="JACEEZ010005312">
    <property type="protein sequence ID" value="KAG0725727.1"/>
    <property type="molecule type" value="Genomic_DNA"/>
</dbReference>
<keyword evidence="2" id="KW-1185">Reference proteome</keyword>
<reference evidence="1" key="1">
    <citation type="submission" date="2020-07" db="EMBL/GenBank/DDBJ databases">
        <title>The High-quality genome of the commercially important snow crab, Chionoecetes opilio.</title>
        <authorList>
            <person name="Jeong J.-H."/>
            <person name="Ryu S."/>
        </authorList>
    </citation>
    <scope>NUCLEOTIDE SEQUENCE</scope>
    <source>
        <strain evidence="1">MADBK_172401_WGS</strain>
        <tissue evidence="1">Digestive gland</tissue>
    </source>
</reference>
<gene>
    <name evidence="1" type="ORF">GWK47_038061</name>
</gene>
<name>A0A8J4YED5_CHIOP</name>
<organism evidence="1 2">
    <name type="scientific">Chionoecetes opilio</name>
    <name type="common">Atlantic snow crab</name>
    <name type="synonym">Cancer opilio</name>
    <dbReference type="NCBI Taxonomy" id="41210"/>
    <lineage>
        <taxon>Eukaryota</taxon>
        <taxon>Metazoa</taxon>
        <taxon>Ecdysozoa</taxon>
        <taxon>Arthropoda</taxon>
        <taxon>Crustacea</taxon>
        <taxon>Multicrustacea</taxon>
        <taxon>Malacostraca</taxon>
        <taxon>Eumalacostraca</taxon>
        <taxon>Eucarida</taxon>
        <taxon>Decapoda</taxon>
        <taxon>Pleocyemata</taxon>
        <taxon>Brachyura</taxon>
        <taxon>Eubrachyura</taxon>
        <taxon>Majoidea</taxon>
        <taxon>Majidae</taxon>
        <taxon>Chionoecetes</taxon>
    </lineage>
</organism>
<dbReference type="AlphaFoldDB" id="A0A8J4YED5"/>
<accession>A0A8J4YED5</accession>
<proteinExistence type="predicted"/>
<protein>
    <submittedName>
        <fullName evidence="1">Uncharacterized protein</fullName>
    </submittedName>
</protein>
<evidence type="ECO:0000313" key="1">
    <source>
        <dbReference type="EMBL" id="KAG0725727.1"/>
    </source>
</evidence>
<evidence type="ECO:0000313" key="2">
    <source>
        <dbReference type="Proteomes" id="UP000770661"/>
    </source>
</evidence>